<accession>A0ABQ7PU53</accession>
<protein>
    <submittedName>
        <fullName evidence="1">Uncharacterized protein</fullName>
    </submittedName>
</protein>
<organism evidence="1 2">
    <name type="scientific">Plutella xylostella</name>
    <name type="common">Diamondback moth</name>
    <name type="synonym">Plutella maculipennis</name>
    <dbReference type="NCBI Taxonomy" id="51655"/>
    <lineage>
        <taxon>Eukaryota</taxon>
        <taxon>Metazoa</taxon>
        <taxon>Ecdysozoa</taxon>
        <taxon>Arthropoda</taxon>
        <taxon>Hexapoda</taxon>
        <taxon>Insecta</taxon>
        <taxon>Pterygota</taxon>
        <taxon>Neoptera</taxon>
        <taxon>Endopterygota</taxon>
        <taxon>Lepidoptera</taxon>
        <taxon>Glossata</taxon>
        <taxon>Ditrysia</taxon>
        <taxon>Yponomeutoidea</taxon>
        <taxon>Plutellidae</taxon>
        <taxon>Plutella</taxon>
    </lineage>
</organism>
<sequence length="88" mass="9771">MRLYIARRWTIAVKQLAAIRESAGTVGTSIFSVVSSSTSINTTLYVEIQNWLIRKSAQFRIIICLANHGPLLGIRPLPRSATRRTTAS</sequence>
<dbReference type="EMBL" id="JAHIBW010000028">
    <property type="protein sequence ID" value="KAG7296485.1"/>
    <property type="molecule type" value="Genomic_DNA"/>
</dbReference>
<keyword evidence="2" id="KW-1185">Reference proteome</keyword>
<gene>
    <name evidence="1" type="ORF">JYU34_020233</name>
</gene>
<reference evidence="1 2" key="1">
    <citation type="submission" date="2021-06" db="EMBL/GenBank/DDBJ databases">
        <title>A haploid diamondback moth (Plutella xylostella L.) genome assembly resolves 31 chromosomes and identifies a diamide resistance mutation.</title>
        <authorList>
            <person name="Ward C.M."/>
            <person name="Perry K.D."/>
            <person name="Baker G."/>
            <person name="Powis K."/>
            <person name="Heckel D.G."/>
            <person name="Baxter S.W."/>
        </authorList>
    </citation>
    <scope>NUCLEOTIDE SEQUENCE [LARGE SCALE GENOMIC DNA]</scope>
    <source>
        <strain evidence="1 2">LV</strain>
        <tissue evidence="1">Single pupa</tissue>
    </source>
</reference>
<evidence type="ECO:0000313" key="1">
    <source>
        <dbReference type="EMBL" id="KAG7296485.1"/>
    </source>
</evidence>
<name>A0ABQ7PU53_PLUXY</name>
<evidence type="ECO:0000313" key="2">
    <source>
        <dbReference type="Proteomes" id="UP000823941"/>
    </source>
</evidence>
<proteinExistence type="predicted"/>
<comment type="caution">
    <text evidence="1">The sequence shown here is derived from an EMBL/GenBank/DDBJ whole genome shotgun (WGS) entry which is preliminary data.</text>
</comment>
<dbReference type="Proteomes" id="UP000823941">
    <property type="component" value="Chromosome 28"/>
</dbReference>